<dbReference type="CDD" id="cd00303">
    <property type="entry name" value="retropepsin_like"/>
    <property type="match status" value="1"/>
</dbReference>
<dbReference type="PROSITE" id="PS50158">
    <property type="entry name" value="ZF_CCHC"/>
    <property type="match status" value="1"/>
</dbReference>
<keyword evidence="1" id="KW-0479">Metal-binding</keyword>
<dbReference type="AlphaFoldDB" id="A0A161HL01"/>
<dbReference type="InterPro" id="IPR021109">
    <property type="entry name" value="Peptidase_aspartic_dom_sf"/>
</dbReference>
<name>A0A161HL01_9ASCO</name>
<keyword evidence="1" id="KW-0863">Zinc-finger</keyword>
<dbReference type="RefSeq" id="XP_018735085.1">
    <property type="nucleotide sequence ID" value="XM_018882836.1"/>
</dbReference>
<dbReference type="GO" id="GO:0008270">
    <property type="term" value="F:zinc ion binding"/>
    <property type="evidence" value="ECO:0007669"/>
    <property type="project" value="UniProtKB-KW"/>
</dbReference>
<organism evidence="3 4">
    <name type="scientific">Sugiyamaella lignohabitans</name>
    <dbReference type="NCBI Taxonomy" id="796027"/>
    <lineage>
        <taxon>Eukaryota</taxon>
        <taxon>Fungi</taxon>
        <taxon>Dikarya</taxon>
        <taxon>Ascomycota</taxon>
        <taxon>Saccharomycotina</taxon>
        <taxon>Dipodascomycetes</taxon>
        <taxon>Dipodascales</taxon>
        <taxon>Trichomonascaceae</taxon>
        <taxon>Sugiyamaella</taxon>
    </lineage>
</organism>
<dbReference type="PANTHER" id="PTHR46888">
    <property type="entry name" value="ZINC KNUCKLE DOMAINCONTAINING PROTEIN-RELATED"/>
    <property type="match status" value="1"/>
</dbReference>
<protein>
    <submittedName>
        <fullName evidence="3">Gag-pol fusion protein</fullName>
    </submittedName>
</protein>
<dbReference type="Pfam" id="PF19259">
    <property type="entry name" value="Ty3_capsid"/>
    <property type="match status" value="1"/>
</dbReference>
<feature type="domain" description="CCHC-type" evidence="2">
    <location>
        <begin position="197"/>
        <end position="212"/>
    </location>
</feature>
<sequence length="403" mass="44926">MEDEPSVQNLQALIDEVKALRAIVNSRTQHQNVATPQNNKAPLTWEEVQQGIKARFYAYEQETVLNTYTTIRQTSTVEEYGRAFGRVVSQLRVEDVPSDTALRVRFISGLRAECGPMVRLMNPTTWEEAFDIAYRFSLEGSESSSLQGTTHYQAGPSAPFNYPGGMDHNGDLIMGNANRLRPLTEAEREALRKSDCCFRCRRQGHIARDCPKGKRAASLTRLKNDAITDSVKPLTRSLSTTVLPPQPPQESESLFTVPFKASERVEVKALLHTGCETNLVHPDVISQLARGTEVKVSSVKPRSIVPSINSATINFNITTFASLRIRRPGFEETIHAYIVPDLAHELVLGLPFIASHERDIQWAQRTFCGHYVPQDPLPRNCPLVSQSATLLTKPPVTPVTQLP</sequence>
<dbReference type="EMBL" id="CP014501">
    <property type="protein sequence ID" value="ANB12608.1"/>
    <property type="molecule type" value="Genomic_DNA"/>
</dbReference>
<accession>A0A161HL01</accession>
<dbReference type="GO" id="GO:0003676">
    <property type="term" value="F:nucleic acid binding"/>
    <property type="evidence" value="ECO:0007669"/>
    <property type="project" value="InterPro"/>
</dbReference>
<evidence type="ECO:0000313" key="3">
    <source>
        <dbReference type="EMBL" id="ANB12608.1"/>
    </source>
</evidence>
<dbReference type="SUPFAM" id="SSF57756">
    <property type="entry name" value="Retrovirus zinc finger-like domains"/>
    <property type="match status" value="1"/>
</dbReference>
<dbReference type="InterPro" id="IPR001878">
    <property type="entry name" value="Znf_CCHC"/>
</dbReference>
<keyword evidence="1" id="KW-0862">Zinc</keyword>
<dbReference type="SMART" id="SM00343">
    <property type="entry name" value="ZnF_C2HC"/>
    <property type="match status" value="1"/>
</dbReference>
<dbReference type="KEGG" id="slb:AWJ20_866"/>
<dbReference type="GeneID" id="30037945"/>
<dbReference type="Gene3D" id="4.10.60.10">
    <property type="entry name" value="Zinc finger, CCHC-type"/>
    <property type="match status" value="1"/>
</dbReference>
<dbReference type="Pfam" id="PF00098">
    <property type="entry name" value="zf-CCHC"/>
    <property type="match status" value="1"/>
</dbReference>
<reference evidence="3 4" key="1">
    <citation type="submission" date="2016-02" db="EMBL/GenBank/DDBJ databases">
        <title>Complete genome sequence and transcriptome regulation of the pentose utilising yeast Sugiyamaella lignohabitans.</title>
        <authorList>
            <person name="Bellasio M."/>
            <person name="Peymann A."/>
            <person name="Valli M."/>
            <person name="Sipitzky M."/>
            <person name="Graf A."/>
            <person name="Sauer M."/>
            <person name="Marx H."/>
            <person name="Mattanovich D."/>
        </authorList>
    </citation>
    <scope>NUCLEOTIDE SEQUENCE [LARGE SCALE GENOMIC DNA]</scope>
    <source>
        <strain evidence="3 4">CBS 10342</strain>
    </source>
</reference>
<dbReference type="Proteomes" id="UP000189580">
    <property type="component" value="Chromosome a"/>
</dbReference>
<dbReference type="InterPro" id="IPR036875">
    <property type="entry name" value="Znf_CCHC_sf"/>
</dbReference>
<evidence type="ECO:0000313" key="4">
    <source>
        <dbReference type="Proteomes" id="UP000189580"/>
    </source>
</evidence>
<proteinExistence type="predicted"/>
<dbReference type="Gene3D" id="2.40.70.10">
    <property type="entry name" value="Acid Proteases"/>
    <property type="match status" value="1"/>
</dbReference>
<gene>
    <name evidence="3" type="ORF">AWJ20_866</name>
</gene>
<evidence type="ECO:0000259" key="2">
    <source>
        <dbReference type="PROSITE" id="PS50158"/>
    </source>
</evidence>
<keyword evidence="4" id="KW-1185">Reference proteome</keyword>
<dbReference type="InterPro" id="IPR045358">
    <property type="entry name" value="Ty3_capsid"/>
</dbReference>
<evidence type="ECO:0000256" key="1">
    <source>
        <dbReference type="PROSITE-ProRule" id="PRU00047"/>
    </source>
</evidence>
<dbReference type="PANTHER" id="PTHR46888:SF1">
    <property type="entry name" value="RIBONUCLEASE H"/>
    <property type="match status" value="1"/>
</dbReference>
<dbReference type="OrthoDB" id="5600552at2759"/>